<keyword evidence="5 14" id="KW-0732">Signal</keyword>
<feature type="domain" description="Sushi" evidence="15">
    <location>
        <begin position="205"/>
        <end position="268"/>
    </location>
</feature>
<comment type="function">
    <text evidence="12">This protein recognizes C4b and C3b fragments that condense with cell-surface hydroxyl or amino groups when nascent C4b and C3b are locally generated during C4 and c3 activation. Interaction of daf with cell-associated C4b and C3b polypeptides interferes with their ability to catalyze the conversion of C2 and factor B to enzymatically active C2a and Bb and thereby prevents the formation of C4b2a and C3bBb, the amplification convertases of the complement cascade. Inhibits complement activation by destabilizing and preventing the formation of C3 and C5 convertases, which prevents complement damage.</text>
</comment>
<dbReference type="Pfam" id="PF00084">
    <property type="entry name" value="Sushi"/>
    <property type="match status" value="11"/>
</dbReference>
<dbReference type="RefSeq" id="XP_025051329.1">
    <property type="nucleotide sequence ID" value="XM_025195544.1"/>
</dbReference>
<reference evidence="17" key="1">
    <citation type="submission" date="2025-08" db="UniProtKB">
        <authorList>
            <consortium name="RefSeq"/>
        </authorList>
    </citation>
    <scope>IDENTIFICATION</scope>
</reference>
<keyword evidence="10 13" id="KW-1015">Disulfide bond</keyword>
<dbReference type="InterPro" id="IPR000436">
    <property type="entry name" value="Sushi_SCR_CCP_dom"/>
</dbReference>
<gene>
    <name evidence="17" type="primary">LOC112548817</name>
</gene>
<feature type="domain" description="Sushi" evidence="15">
    <location>
        <begin position="640"/>
        <end position="700"/>
    </location>
</feature>
<evidence type="ECO:0000256" key="6">
    <source>
        <dbReference type="ARBA" id="ARBA00022737"/>
    </source>
</evidence>
<evidence type="ECO:0000256" key="3">
    <source>
        <dbReference type="ARBA" id="ARBA00022588"/>
    </source>
</evidence>
<feature type="domain" description="Sushi" evidence="15">
    <location>
        <begin position="269"/>
        <end position="328"/>
    </location>
</feature>
<dbReference type="FunFam" id="2.10.70.10:FF:000014">
    <property type="entry name" value="Membrane cofactor protein"/>
    <property type="match status" value="2"/>
</dbReference>
<evidence type="ECO:0000313" key="17">
    <source>
        <dbReference type="RefSeq" id="XP_025051329.1"/>
    </source>
</evidence>
<dbReference type="GeneID" id="112548817"/>
<sequence>MLLSVPTLLLLLLLLPATRGDCGPHPTFGFAEPSGTTNASYPVGTNLTYRCHPGYVVAVGKSPLVTCLANSTWAAEPEFCVGEQCSTPEILNGKVVVTDLRLGETANFSCDAGYQLSGKSSLVCVLVGSAVAWNGDIPVCRGRLCKTPEIPNGRVVVLTDTYSVGATINFTCNDGYRLVGSPSAKCILVGTDVDWNKELPICDAIPCLAPPSIANGTYGDTSTDYTFGSVVTYKCNNGLSLIGNASIHCTTEDKINGVWSGPAPECKEVSCPNPEVPNGNKESGFGPLYTYEDTVMFVCKAGYVLTGSHLIRCGADNAWSPPVPTCVRRPCGPPPRFAFAELSDSVNESYPVGTRLRYRCRPGYSHVSGLSPFVTCLENSSWSEAPVFCEGRLCKTPEIPNGRVVVLTDTRFGATINFTCNDGYRLVGSPSAKCILVGTDVDWNKELPICDAIPCLAPPSIANGTYGDTSTDYTFGSVVTYKCNNGLSLIGNASIHCTTEDKINGVWSGPAPECKVVSCLNPEVQNGKKLTGFGPHYIYRDTVTFECNTGYALNGSHLVQCEANSAWSPPVPTCDLLHCGPPPRVNFAEPNGTANKAYPVWTTLVYHCCPGYTVTGGEPQTITCLATAAWSSAPKSCFGKSCEIPVLQNGKIDSKAGVQLGGTANFSCDEGYTLEGPKSVKCMVSGSNVVWDKPIPKCIREHNTATTIATGSISLLLALLVLNL</sequence>
<proteinExistence type="inferred from homology"/>
<feature type="domain" description="Sushi" evidence="15">
    <location>
        <begin position="20"/>
        <end position="82"/>
    </location>
</feature>
<evidence type="ECO:0000256" key="10">
    <source>
        <dbReference type="ARBA" id="ARBA00023157"/>
    </source>
</evidence>
<evidence type="ECO:0000259" key="15">
    <source>
        <dbReference type="PROSITE" id="PS50923"/>
    </source>
</evidence>
<feature type="disulfide bond" evidence="13">
    <location>
        <begin position="299"/>
        <end position="326"/>
    </location>
</feature>
<comment type="subcellular location">
    <subcellularLocation>
        <location evidence="1">Membrane</location>
    </subcellularLocation>
</comment>
<evidence type="ECO:0000313" key="16">
    <source>
        <dbReference type="Proteomes" id="UP000189705"/>
    </source>
</evidence>
<feature type="chain" id="PRO_5018242206" evidence="14">
    <location>
        <begin position="21"/>
        <end position="724"/>
    </location>
</feature>
<evidence type="ECO:0000256" key="14">
    <source>
        <dbReference type="SAM" id="SignalP"/>
    </source>
</evidence>
<comment type="caution">
    <text evidence="13">Lacks conserved residue(s) required for the propagation of feature annotation.</text>
</comment>
<feature type="domain" description="Sushi" evidence="15">
    <location>
        <begin position="453"/>
        <end position="516"/>
    </location>
</feature>
<dbReference type="InterPro" id="IPR050350">
    <property type="entry name" value="Compl-Cell_Adhes-Reg"/>
</dbReference>
<keyword evidence="11" id="KW-0325">Glycoprotein</keyword>
<evidence type="ECO:0000256" key="12">
    <source>
        <dbReference type="ARBA" id="ARBA00045541"/>
    </source>
</evidence>
<dbReference type="InterPro" id="IPR035976">
    <property type="entry name" value="Sushi/SCR/CCP_sf"/>
</dbReference>
<dbReference type="KEGG" id="asn:112548817"/>
<feature type="domain" description="Sushi" evidence="15">
    <location>
        <begin position="329"/>
        <end position="391"/>
    </location>
</feature>
<organism evidence="16 17">
    <name type="scientific">Alligator sinensis</name>
    <name type="common">Chinese alligator</name>
    <dbReference type="NCBI Taxonomy" id="38654"/>
    <lineage>
        <taxon>Eukaryota</taxon>
        <taxon>Metazoa</taxon>
        <taxon>Chordata</taxon>
        <taxon>Craniata</taxon>
        <taxon>Vertebrata</taxon>
        <taxon>Euteleostomi</taxon>
        <taxon>Archelosauria</taxon>
        <taxon>Archosauria</taxon>
        <taxon>Crocodylia</taxon>
        <taxon>Alligatoridae</taxon>
        <taxon>Alligatorinae</taxon>
        <taxon>Alligator</taxon>
    </lineage>
</organism>
<feature type="disulfide bond" evidence="13">
    <location>
        <begin position="547"/>
        <end position="574"/>
    </location>
</feature>
<dbReference type="Gene3D" id="2.10.70.10">
    <property type="entry name" value="Complement Module, domain 1"/>
    <property type="match status" value="11"/>
</dbReference>
<protein>
    <submittedName>
        <fullName evidence="17">LOW QUALITY PROTEIN: C4b-binding protein alpha chain-like</fullName>
    </submittedName>
</protein>
<keyword evidence="9" id="KW-0472">Membrane</keyword>
<dbReference type="PANTHER" id="PTHR19325">
    <property type="entry name" value="COMPLEMENT COMPONENT-RELATED SUSHI DOMAIN-CONTAINING"/>
    <property type="match status" value="1"/>
</dbReference>
<feature type="domain" description="Sushi" evidence="15">
    <location>
        <begin position="143"/>
        <end position="204"/>
    </location>
</feature>
<keyword evidence="3" id="KW-0399">Innate immunity</keyword>
<keyword evidence="16" id="KW-1185">Reference proteome</keyword>
<dbReference type="Proteomes" id="UP000189705">
    <property type="component" value="Unplaced"/>
</dbReference>
<keyword evidence="6" id="KW-0677">Repeat</keyword>
<evidence type="ECO:0000256" key="5">
    <source>
        <dbReference type="ARBA" id="ARBA00022729"/>
    </source>
</evidence>
<accession>A0A3Q0FVH0</accession>
<feature type="domain" description="Sushi" evidence="15">
    <location>
        <begin position="392"/>
        <end position="452"/>
    </location>
</feature>
<dbReference type="PROSITE" id="PS50923">
    <property type="entry name" value="SUSHI"/>
    <property type="match status" value="11"/>
</dbReference>
<feature type="signal peptide" evidence="14">
    <location>
        <begin position="1"/>
        <end position="20"/>
    </location>
</feature>
<evidence type="ECO:0000256" key="13">
    <source>
        <dbReference type="PROSITE-ProRule" id="PRU00302"/>
    </source>
</evidence>
<feature type="domain" description="Sushi" evidence="15">
    <location>
        <begin position="83"/>
        <end position="142"/>
    </location>
</feature>
<dbReference type="SUPFAM" id="SSF57535">
    <property type="entry name" value="Complement control module/SCR domain"/>
    <property type="match status" value="11"/>
</dbReference>
<dbReference type="PANTHER" id="PTHR19325:SF317">
    <property type="entry name" value="COMPLEMENT DECAY-ACCELERATING FACTOR"/>
    <property type="match status" value="1"/>
</dbReference>
<evidence type="ECO:0000256" key="1">
    <source>
        <dbReference type="ARBA" id="ARBA00004370"/>
    </source>
</evidence>
<evidence type="ECO:0000256" key="8">
    <source>
        <dbReference type="ARBA" id="ARBA00022875"/>
    </source>
</evidence>
<feature type="domain" description="Sushi" evidence="15">
    <location>
        <begin position="517"/>
        <end position="576"/>
    </location>
</feature>
<dbReference type="STRING" id="38654.A0A3Q0FVH0"/>
<evidence type="ECO:0000256" key="4">
    <source>
        <dbReference type="ARBA" id="ARBA00022659"/>
    </source>
</evidence>
<dbReference type="SMART" id="SM00032">
    <property type="entry name" value="CCP"/>
    <property type="match status" value="11"/>
</dbReference>
<dbReference type="InParanoid" id="A0A3Q0FVH0"/>
<dbReference type="CDD" id="cd00033">
    <property type="entry name" value="CCP"/>
    <property type="match status" value="11"/>
</dbReference>
<evidence type="ECO:0000256" key="9">
    <source>
        <dbReference type="ARBA" id="ARBA00023136"/>
    </source>
</evidence>
<evidence type="ECO:0000256" key="7">
    <source>
        <dbReference type="ARBA" id="ARBA00022859"/>
    </source>
</evidence>
<dbReference type="AlphaFoldDB" id="A0A3Q0FVH0"/>
<name>A0A3Q0FVH0_ALLSI</name>
<keyword evidence="4 13" id="KW-0768">Sushi</keyword>
<evidence type="ECO:0000256" key="11">
    <source>
        <dbReference type="ARBA" id="ARBA00023180"/>
    </source>
</evidence>
<feature type="domain" description="Sushi" evidence="15">
    <location>
        <begin position="577"/>
        <end position="639"/>
    </location>
</feature>
<evidence type="ECO:0000256" key="2">
    <source>
        <dbReference type="ARBA" id="ARBA00010908"/>
    </source>
</evidence>
<keyword evidence="8" id="KW-0180">Complement pathway</keyword>
<dbReference type="FunFam" id="2.10.70.10:FF:000038">
    <property type="entry name" value="Complement component receptor type 1"/>
    <property type="match status" value="2"/>
</dbReference>
<comment type="similarity">
    <text evidence="2">Belongs to the receptors of complement activation (RCA) family.</text>
</comment>
<keyword evidence="7" id="KW-0391">Immunity</keyword>